<protein>
    <submittedName>
        <fullName evidence="2">PadR family transcriptional regulator</fullName>
    </submittedName>
</protein>
<evidence type="ECO:0000259" key="1">
    <source>
        <dbReference type="Pfam" id="PF03551"/>
    </source>
</evidence>
<keyword evidence="3" id="KW-1185">Reference proteome</keyword>
<reference evidence="2 3" key="1">
    <citation type="submission" date="2024-04" db="EMBL/GenBank/DDBJ databases">
        <title>Isolation of an actinomycete strain from pig manure.</title>
        <authorList>
            <person name="Gong T."/>
            <person name="Yu Z."/>
            <person name="An M."/>
            <person name="Wei C."/>
            <person name="Yang W."/>
            <person name="Liu L."/>
        </authorList>
    </citation>
    <scope>NUCLEOTIDE SEQUENCE [LARGE SCALE GENOMIC DNA]</scope>
    <source>
        <strain evidence="2 3">ZF39</strain>
    </source>
</reference>
<proteinExistence type="predicted"/>
<organism evidence="2 3">
    <name type="scientific">Ammonicoccus fulvus</name>
    <dbReference type="NCBI Taxonomy" id="3138240"/>
    <lineage>
        <taxon>Bacteria</taxon>
        <taxon>Bacillati</taxon>
        <taxon>Actinomycetota</taxon>
        <taxon>Actinomycetes</taxon>
        <taxon>Propionibacteriales</taxon>
        <taxon>Propionibacteriaceae</taxon>
        <taxon>Ammonicoccus</taxon>
    </lineage>
</organism>
<dbReference type="PANTHER" id="PTHR43252">
    <property type="entry name" value="TRANSCRIPTIONAL REGULATOR YQJI"/>
    <property type="match status" value="1"/>
</dbReference>
<sequence>MSLKYAVLGVLDARSMTGYELSQFLDGSTGWLWAANHSQIYPLLGRMVEQGLVVGVDDARGEQRRTTYTLTDAGREDLLGWVAGIHPPGRDNDAFALQAVFLDMVPGSSAAQVLREYAHRQRAAADLARQHADQLAAGETPLIRERLQVRPTTEHEAITRLKATVFAGQAAVATARAEWAEAMLVALAEVGRLHMDA</sequence>
<dbReference type="InterPro" id="IPR036388">
    <property type="entry name" value="WH-like_DNA-bd_sf"/>
</dbReference>
<dbReference type="SUPFAM" id="SSF46785">
    <property type="entry name" value="Winged helix' DNA-binding domain"/>
    <property type="match status" value="1"/>
</dbReference>
<dbReference type="InterPro" id="IPR005149">
    <property type="entry name" value="Tscrpt_reg_PadR_N"/>
</dbReference>
<dbReference type="Pfam" id="PF03551">
    <property type="entry name" value="PadR"/>
    <property type="match status" value="1"/>
</dbReference>
<dbReference type="Proteomes" id="UP001442841">
    <property type="component" value="Chromosome"/>
</dbReference>
<name>A0ABZ3FL64_9ACTN</name>
<accession>A0ABZ3FL64</accession>
<dbReference type="RefSeq" id="WP_425308225.1">
    <property type="nucleotide sequence ID" value="NZ_CP154795.1"/>
</dbReference>
<gene>
    <name evidence="2" type="ORF">AADG42_05535</name>
</gene>
<evidence type="ECO:0000313" key="3">
    <source>
        <dbReference type="Proteomes" id="UP001442841"/>
    </source>
</evidence>
<dbReference type="InterPro" id="IPR036390">
    <property type="entry name" value="WH_DNA-bd_sf"/>
</dbReference>
<dbReference type="PANTHER" id="PTHR43252:SF6">
    <property type="entry name" value="NEGATIVE TRANSCRIPTION REGULATOR PADR"/>
    <property type="match status" value="1"/>
</dbReference>
<dbReference type="EMBL" id="CP154795">
    <property type="protein sequence ID" value="XAN06793.1"/>
    <property type="molecule type" value="Genomic_DNA"/>
</dbReference>
<evidence type="ECO:0000313" key="2">
    <source>
        <dbReference type="EMBL" id="XAN06793.1"/>
    </source>
</evidence>
<dbReference type="Gene3D" id="1.10.10.10">
    <property type="entry name" value="Winged helix-like DNA-binding domain superfamily/Winged helix DNA-binding domain"/>
    <property type="match status" value="1"/>
</dbReference>
<feature type="domain" description="Transcription regulator PadR N-terminal" evidence="1">
    <location>
        <begin position="7"/>
        <end position="78"/>
    </location>
</feature>